<dbReference type="InterPro" id="IPR002792">
    <property type="entry name" value="TRAM_dom"/>
</dbReference>
<dbReference type="InterPro" id="IPR029060">
    <property type="entry name" value="PIN-like_dom_sf"/>
</dbReference>
<keyword evidence="5" id="KW-1133">Transmembrane helix</keyword>
<dbReference type="PROSITE" id="PS50926">
    <property type="entry name" value="TRAM"/>
    <property type="match status" value="1"/>
</dbReference>
<evidence type="ECO:0000313" key="8">
    <source>
        <dbReference type="Proteomes" id="UP000070226"/>
    </source>
</evidence>
<evidence type="ECO:0000313" key="7">
    <source>
        <dbReference type="EMBL" id="KXA65083.1"/>
    </source>
</evidence>
<dbReference type="InterPro" id="IPR052041">
    <property type="entry name" value="Nucleic_acid_metab_PIN/TRAM"/>
</dbReference>
<dbReference type="SUPFAM" id="SSF88723">
    <property type="entry name" value="PIN domain-like"/>
    <property type="match status" value="1"/>
</dbReference>
<dbReference type="InterPro" id="IPR002716">
    <property type="entry name" value="PIN_dom"/>
</dbReference>
<keyword evidence="5" id="KW-0812">Transmembrane</keyword>
<dbReference type="PANTHER" id="PTHR11603:SF147">
    <property type="entry name" value="MEMBRANE PROTEIN"/>
    <property type="match status" value="1"/>
</dbReference>
<keyword evidence="5" id="KW-0472">Membrane</keyword>
<feature type="transmembrane region" description="Helical" evidence="5">
    <location>
        <begin position="58"/>
        <end position="80"/>
    </location>
</feature>
<proteinExistence type="predicted"/>
<dbReference type="Pfam" id="PF01938">
    <property type="entry name" value="TRAM"/>
    <property type="match status" value="1"/>
</dbReference>
<feature type="transmembrane region" description="Helical" evidence="5">
    <location>
        <begin position="12"/>
        <end position="30"/>
    </location>
</feature>
<evidence type="ECO:0000256" key="3">
    <source>
        <dbReference type="ARBA" id="ARBA00022801"/>
    </source>
</evidence>
<evidence type="ECO:0000259" key="6">
    <source>
        <dbReference type="PROSITE" id="PS50926"/>
    </source>
</evidence>
<evidence type="ECO:0000256" key="5">
    <source>
        <dbReference type="SAM" id="Phobius"/>
    </source>
</evidence>
<dbReference type="SMART" id="SM00670">
    <property type="entry name" value="PINc"/>
    <property type="match status" value="1"/>
</dbReference>
<protein>
    <submittedName>
        <fullName evidence="7">PIN domain protein</fullName>
    </submittedName>
</protein>
<feature type="transmembrane region" description="Helical" evidence="5">
    <location>
        <begin position="101"/>
        <end position="123"/>
    </location>
</feature>
<organism evidence="7">
    <name type="scientific">Veillonella atypica</name>
    <dbReference type="NCBI Taxonomy" id="39777"/>
    <lineage>
        <taxon>Bacteria</taxon>
        <taxon>Bacillati</taxon>
        <taxon>Bacillota</taxon>
        <taxon>Negativicutes</taxon>
        <taxon>Veillonellales</taxon>
        <taxon>Veillonellaceae</taxon>
        <taxon>Veillonella</taxon>
    </lineage>
</organism>
<dbReference type="GO" id="GO:0016787">
    <property type="term" value="F:hydrolase activity"/>
    <property type="evidence" value="ECO:0007669"/>
    <property type="project" value="UniProtKB-KW"/>
</dbReference>
<dbReference type="CDD" id="cd09877">
    <property type="entry name" value="PIN_YacL-like"/>
    <property type="match status" value="1"/>
</dbReference>
<reference evidence="7 8" key="1">
    <citation type="submission" date="2016-01" db="EMBL/GenBank/DDBJ databases">
        <authorList>
            <person name="Oliw E.H."/>
        </authorList>
    </citation>
    <scope>NUCLEOTIDE SEQUENCE [LARGE SCALE GENOMIC DNA]</scope>
    <source>
        <strain evidence="7 8">CMW7756B</strain>
    </source>
</reference>
<dbReference type="Proteomes" id="UP000070226">
    <property type="component" value="Unassembled WGS sequence"/>
</dbReference>
<name>A0A133S5W6_9FIRM</name>
<feature type="transmembrane region" description="Helical" evidence="5">
    <location>
        <begin position="129"/>
        <end position="150"/>
    </location>
</feature>
<keyword evidence="4" id="KW-0460">Magnesium</keyword>
<keyword evidence="2" id="KW-0540">Nuclease</keyword>
<dbReference type="GO" id="GO:0004518">
    <property type="term" value="F:nuclease activity"/>
    <property type="evidence" value="ECO:0007669"/>
    <property type="project" value="UniProtKB-KW"/>
</dbReference>
<evidence type="ECO:0000256" key="4">
    <source>
        <dbReference type="ARBA" id="ARBA00022842"/>
    </source>
</evidence>
<evidence type="ECO:0000256" key="1">
    <source>
        <dbReference type="ARBA" id="ARBA00001946"/>
    </source>
</evidence>
<dbReference type="EMBL" id="LRQT01000013">
    <property type="protein sequence ID" value="KXA65083.1"/>
    <property type="molecule type" value="Genomic_DNA"/>
</dbReference>
<evidence type="ECO:0000256" key="2">
    <source>
        <dbReference type="ARBA" id="ARBA00022722"/>
    </source>
</evidence>
<comment type="cofactor">
    <cofactor evidence="1">
        <name>Mg(2+)</name>
        <dbReference type="ChEBI" id="CHEBI:18420"/>
    </cofactor>
</comment>
<dbReference type="PANTHER" id="PTHR11603">
    <property type="entry name" value="AAA FAMILY ATPASE"/>
    <property type="match status" value="1"/>
</dbReference>
<dbReference type="STRING" id="39777.B7L28_04980"/>
<dbReference type="PATRIC" id="fig|39777.7.peg.586"/>
<dbReference type="AlphaFoldDB" id="A0A133S5W6"/>
<gene>
    <name evidence="7" type="ORF">HMPREF3233_00597</name>
</gene>
<accession>A0A133S5W6</accession>
<dbReference type="Pfam" id="PF01850">
    <property type="entry name" value="PIN"/>
    <property type="match status" value="1"/>
</dbReference>
<feature type="domain" description="TRAM" evidence="6">
    <location>
        <begin position="320"/>
        <end position="381"/>
    </location>
</feature>
<comment type="caution">
    <text evidence="7">The sequence shown here is derived from an EMBL/GenBank/DDBJ whole genome shotgun (WGS) entry which is preliminary data.</text>
</comment>
<keyword evidence="3" id="KW-0378">Hydrolase</keyword>
<sequence>MVFEGGDAMIYGILRYVIAILIGTAAYVGMDNLAPIIDPYLVSQFASFGDMSLTVARISVIVLGTIIGILIGYFISSFILKQGLVIARRLERVLTHIPNQELIAGTIGLLFGLIIANLIGAAFNQVPIIGPYISIILSAIFGYSGVRLMARKGPEMYLNYLKQWKRSEAGTKKSRGFNMFGSHKSSDSNSTAKLLDTSVIIDGRIKELCATGFIDGPLVVPVFVLNELQIISDSADAMKRNRGRRGLDILKEMQDAKLVSIEIVEDDYDDLHEVDSKLMRLALEKQWKLMTNDFNLNKVARVQGIKVLNLNELANVLKPALIAGEWIRVQVMKEGKEIQQGVAYLDDGTMIVVEDGRPYVGQEVEVMVTSILQTSAGRMIFARVDGGKHE</sequence>
<dbReference type="Gene3D" id="3.40.50.1010">
    <property type="entry name" value="5'-nuclease"/>
    <property type="match status" value="1"/>
</dbReference>